<dbReference type="InterPro" id="IPR026055">
    <property type="entry name" value="FAR"/>
</dbReference>
<protein>
    <recommendedName>
        <fullName evidence="1">Fatty acyl-CoA reductase</fullName>
        <ecNumber evidence="1">1.2.1.84</ecNumber>
    </recommendedName>
</protein>
<dbReference type="PANTHER" id="PTHR11011">
    <property type="entry name" value="MALE STERILITY PROTEIN 2-RELATED"/>
    <property type="match status" value="1"/>
</dbReference>
<keyword evidence="4" id="KW-1185">Reference proteome</keyword>
<keyword evidence="1" id="KW-0444">Lipid biosynthesis</keyword>
<comment type="catalytic activity">
    <reaction evidence="1">
        <text>a long-chain fatty acyl-CoA + 2 NADPH + 2 H(+) = a long-chain primary fatty alcohol + 2 NADP(+) + CoA</text>
        <dbReference type="Rhea" id="RHEA:52716"/>
        <dbReference type="ChEBI" id="CHEBI:15378"/>
        <dbReference type="ChEBI" id="CHEBI:57287"/>
        <dbReference type="ChEBI" id="CHEBI:57783"/>
        <dbReference type="ChEBI" id="CHEBI:58349"/>
        <dbReference type="ChEBI" id="CHEBI:77396"/>
        <dbReference type="ChEBI" id="CHEBI:83139"/>
        <dbReference type="EC" id="1.2.1.84"/>
    </reaction>
</comment>
<evidence type="ECO:0000313" key="4">
    <source>
        <dbReference type="Proteomes" id="UP001359485"/>
    </source>
</evidence>
<gene>
    <name evidence="3" type="ORF">RUM44_009856</name>
</gene>
<sequence length="175" mass="19708">MAELNNNQPRRVAEFYVDRSVFITGASGFMGKVLLEKLLYSCSGVKSVYILMRPKRERTIESRMEDMFKLPLFHRIQKEKPHVLKKVIPVAGDITMDGLGISDDMRKRLSEEVSVVFHGAATLKLESNLRDAVEMNTWGTWRVLELAKQMKNLANCSTEKVLGGLFESSGVVPGC</sequence>
<dbReference type="Proteomes" id="UP001359485">
    <property type="component" value="Unassembled WGS sequence"/>
</dbReference>
<dbReference type="PANTHER" id="PTHR11011:SF12">
    <property type="entry name" value="FATTY ACYL-COA REDUCTASE"/>
    <property type="match status" value="1"/>
</dbReference>
<dbReference type="InterPro" id="IPR036291">
    <property type="entry name" value="NAD(P)-bd_dom_sf"/>
</dbReference>
<dbReference type="EC" id="1.2.1.84" evidence="1"/>
<evidence type="ECO:0000259" key="2">
    <source>
        <dbReference type="Pfam" id="PF07993"/>
    </source>
</evidence>
<proteinExistence type="inferred from homology"/>
<evidence type="ECO:0000256" key="1">
    <source>
        <dbReference type="RuleBase" id="RU363097"/>
    </source>
</evidence>
<keyword evidence="1" id="KW-0560">Oxidoreductase</keyword>
<dbReference type="EMBL" id="JAWJWF010000045">
    <property type="protein sequence ID" value="KAK6627379.1"/>
    <property type="molecule type" value="Genomic_DNA"/>
</dbReference>
<name>A0ABR1ATW4_POLSC</name>
<dbReference type="Gene3D" id="3.40.50.720">
    <property type="entry name" value="NAD(P)-binding Rossmann-like Domain"/>
    <property type="match status" value="1"/>
</dbReference>
<comment type="caution">
    <text evidence="3">The sequence shown here is derived from an EMBL/GenBank/DDBJ whole genome shotgun (WGS) entry which is preliminary data.</text>
</comment>
<comment type="similarity">
    <text evidence="1">Belongs to the fatty acyl-CoA reductase family.</text>
</comment>
<dbReference type="InterPro" id="IPR013120">
    <property type="entry name" value="FAR_NAD-bd"/>
</dbReference>
<accession>A0ABR1ATW4</accession>
<feature type="domain" description="Thioester reductase (TE)" evidence="2">
    <location>
        <begin position="23"/>
        <end position="160"/>
    </location>
</feature>
<comment type="function">
    <text evidence="1">Catalyzes the reduction of fatty acyl-CoA to fatty alcohols.</text>
</comment>
<evidence type="ECO:0000313" key="3">
    <source>
        <dbReference type="EMBL" id="KAK6627379.1"/>
    </source>
</evidence>
<dbReference type="SUPFAM" id="SSF51735">
    <property type="entry name" value="NAD(P)-binding Rossmann-fold domains"/>
    <property type="match status" value="1"/>
</dbReference>
<keyword evidence="1" id="KW-0443">Lipid metabolism</keyword>
<reference evidence="3 4" key="1">
    <citation type="submission" date="2023-09" db="EMBL/GenBank/DDBJ databases">
        <title>Genomes of two closely related lineages of the louse Polyplax serrata with different host specificities.</title>
        <authorList>
            <person name="Martinu J."/>
            <person name="Tarabai H."/>
            <person name="Stefka J."/>
            <person name="Hypsa V."/>
        </authorList>
    </citation>
    <scope>NUCLEOTIDE SEQUENCE [LARGE SCALE GENOMIC DNA]</scope>
    <source>
        <strain evidence="3">98ZLc_SE</strain>
    </source>
</reference>
<organism evidence="3 4">
    <name type="scientific">Polyplax serrata</name>
    <name type="common">Common mouse louse</name>
    <dbReference type="NCBI Taxonomy" id="468196"/>
    <lineage>
        <taxon>Eukaryota</taxon>
        <taxon>Metazoa</taxon>
        <taxon>Ecdysozoa</taxon>
        <taxon>Arthropoda</taxon>
        <taxon>Hexapoda</taxon>
        <taxon>Insecta</taxon>
        <taxon>Pterygota</taxon>
        <taxon>Neoptera</taxon>
        <taxon>Paraneoptera</taxon>
        <taxon>Psocodea</taxon>
        <taxon>Troctomorpha</taxon>
        <taxon>Phthiraptera</taxon>
        <taxon>Anoplura</taxon>
        <taxon>Polyplacidae</taxon>
        <taxon>Polyplax</taxon>
    </lineage>
</organism>
<keyword evidence="1" id="KW-0521">NADP</keyword>
<dbReference type="Pfam" id="PF07993">
    <property type="entry name" value="NAD_binding_4"/>
    <property type="match status" value="1"/>
</dbReference>